<dbReference type="SUPFAM" id="SSF50129">
    <property type="entry name" value="GroES-like"/>
    <property type="match status" value="1"/>
</dbReference>
<dbReference type="InterPro" id="IPR037124">
    <property type="entry name" value="Chaperonin_GroES_sf"/>
</dbReference>
<evidence type="ECO:0000256" key="2">
    <source>
        <dbReference type="ARBA" id="ARBA00023186"/>
    </source>
</evidence>
<dbReference type="GO" id="GO:0005737">
    <property type="term" value="C:cytoplasm"/>
    <property type="evidence" value="ECO:0007669"/>
    <property type="project" value="UniProtKB-SubCell"/>
</dbReference>
<dbReference type="Pfam" id="PF00166">
    <property type="entry name" value="Cpn10"/>
    <property type="match status" value="1"/>
</dbReference>
<dbReference type="GO" id="GO:0051082">
    <property type="term" value="F:unfolded protein binding"/>
    <property type="evidence" value="ECO:0007669"/>
    <property type="project" value="TreeGrafter"/>
</dbReference>
<dbReference type="Proteomes" id="UP000034075">
    <property type="component" value="Unassembled WGS sequence"/>
</dbReference>
<protein>
    <recommendedName>
        <fullName evidence="3">Co-chaperonin GroES</fullName>
    </recommendedName>
    <alternativeName>
        <fullName evidence="3">10 kDa chaperonin</fullName>
    </alternativeName>
    <alternativeName>
        <fullName evidence="3">Chaperonin-10</fullName>
        <shortName evidence="3">Cpn10</shortName>
    </alternativeName>
</protein>
<dbReference type="GO" id="GO:0005524">
    <property type="term" value="F:ATP binding"/>
    <property type="evidence" value="ECO:0007669"/>
    <property type="project" value="InterPro"/>
</dbReference>
<evidence type="ECO:0000313" key="6">
    <source>
        <dbReference type="Proteomes" id="UP000034075"/>
    </source>
</evidence>
<keyword evidence="3" id="KW-0963">Cytoplasm</keyword>
<dbReference type="SMART" id="SM00883">
    <property type="entry name" value="Cpn10"/>
    <property type="match status" value="1"/>
</dbReference>
<comment type="similarity">
    <text evidence="1 3 4">Belongs to the GroES chaperonin family.</text>
</comment>
<dbReference type="InterPro" id="IPR011032">
    <property type="entry name" value="GroES-like_sf"/>
</dbReference>
<proteinExistence type="inferred from homology"/>
<dbReference type="PANTHER" id="PTHR10772:SF58">
    <property type="entry name" value="CO-CHAPERONIN GROES"/>
    <property type="match status" value="1"/>
</dbReference>
<name>A0A0G0HHX0_9BACT</name>
<gene>
    <name evidence="3" type="primary">groES</name>
    <name evidence="3" type="synonym">groS</name>
    <name evidence="5" type="ORF">US24_C0020G0005</name>
</gene>
<dbReference type="InterPro" id="IPR020818">
    <property type="entry name" value="Chaperonin_GroES"/>
</dbReference>
<comment type="subcellular location">
    <subcellularLocation>
        <location evidence="3">Cytoplasm</location>
    </subcellularLocation>
</comment>
<comment type="caution">
    <text evidence="5">The sequence shown here is derived from an EMBL/GenBank/DDBJ whole genome shotgun (WGS) entry which is preliminary data.</text>
</comment>
<reference evidence="5 6" key="1">
    <citation type="journal article" date="2015" name="Nature">
        <title>rRNA introns, odd ribosomes, and small enigmatic genomes across a large radiation of phyla.</title>
        <authorList>
            <person name="Brown C.T."/>
            <person name="Hug L.A."/>
            <person name="Thomas B.C."/>
            <person name="Sharon I."/>
            <person name="Castelle C.J."/>
            <person name="Singh A."/>
            <person name="Wilkins M.J."/>
            <person name="Williams K.H."/>
            <person name="Banfield J.F."/>
        </authorList>
    </citation>
    <scope>NUCLEOTIDE SEQUENCE [LARGE SCALE GENOMIC DNA]</scope>
</reference>
<dbReference type="Gene3D" id="2.30.33.40">
    <property type="entry name" value="GroES chaperonin"/>
    <property type="match status" value="1"/>
</dbReference>
<dbReference type="GO" id="GO:0051087">
    <property type="term" value="F:protein-folding chaperone binding"/>
    <property type="evidence" value="ECO:0007669"/>
    <property type="project" value="TreeGrafter"/>
</dbReference>
<dbReference type="HAMAP" id="MF_00580">
    <property type="entry name" value="CH10"/>
    <property type="match status" value="1"/>
</dbReference>
<keyword evidence="2 3" id="KW-0143">Chaperone</keyword>
<dbReference type="PRINTS" id="PR00297">
    <property type="entry name" value="CHAPERONIN10"/>
</dbReference>
<dbReference type="GO" id="GO:0046872">
    <property type="term" value="F:metal ion binding"/>
    <property type="evidence" value="ECO:0007669"/>
    <property type="project" value="TreeGrafter"/>
</dbReference>
<dbReference type="GO" id="GO:0044183">
    <property type="term" value="F:protein folding chaperone"/>
    <property type="evidence" value="ECO:0007669"/>
    <property type="project" value="InterPro"/>
</dbReference>
<evidence type="ECO:0000256" key="3">
    <source>
        <dbReference type="HAMAP-Rule" id="MF_00580"/>
    </source>
</evidence>
<dbReference type="PANTHER" id="PTHR10772">
    <property type="entry name" value="10 KDA HEAT SHOCK PROTEIN"/>
    <property type="match status" value="1"/>
</dbReference>
<dbReference type="CDD" id="cd00320">
    <property type="entry name" value="cpn10"/>
    <property type="match status" value="1"/>
</dbReference>
<evidence type="ECO:0000313" key="5">
    <source>
        <dbReference type="EMBL" id="KKQ11649.1"/>
    </source>
</evidence>
<evidence type="ECO:0000256" key="4">
    <source>
        <dbReference type="RuleBase" id="RU000535"/>
    </source>
</evidence>
<accession>A0A0G0HHX0</accession>
<comment type="subunit">
    <text evidence="3">Heptamer of 7 subunits arranged in a ring. Interacts with the chaperonin GroEL.</text>
</comment>
<organism evidence="5 6">
    <name type="scientific">candidate division WS6 bacterium GW2011_GWC2_36_7</name>
    <dbReference type="NCBI Taxonomy" id="1619091"/>
    <lineage>
        <taxon>Bacteria</taxon>
        <taxon>Candidatus Dojkabacteria</taxon>
    </lineage>
</organism>
<dbReference type="FunFam" id="2.30.33.40:FF:000001">
    <property type="entry name" value="10 kDa chaperonin"/>
    <property type="match status" value="1"/>
</dbReference>
<dbReference type="EMBL" id="LBSF01000020">
    <property type="protein sequence ID" value="KKQ11649.1"/>
    <property type="molecule type" value="Genomic_DNA"/>
</dbReference>
<evidence type="ECO:0000256" key="1">
    <source>
        <dbReference type="ARBA" id="ARBA00006975"/>
    </source>
</evidence>
<dbReference type="AlphaFoldDB" id="A0A0G0HHX0"/>
<sequence>MSTKQTIQPLGKRVLVQPDELEQVTKGGLVLPPSASDDKRPATGIVLTLGIGKRKGEDIKFDVKVGDKIYFKKYSPEEIEVEGKKYFLLDTDDILAILK</sequence>
<comment type="function">
    <text evidence="3 4">Together with the chaperonin GroEL, plays an essential role in assisting protein folding. The GroEL-GroES system forms a nano-cage that allows encapsulation of the non-native substrate proteins and provides a physical environment optimized to promote and accelerate protein folding. GroES binds to the apical surface of the GroEL ring, thereby capping the opening of the GroEL channel.</text>
</comment>